<evidence type="ECO:0000313" key="1">
    <source>
        <dbReference type="EMBL" id="KMS56695.1"/>
    </source>
</evidence>
<reference evidence="1 2" key="1">
    <citation type="journal article" date="2015" name="G3 (Bethesda)">
        <title>Insights into Ongoing Evolution of the Hexachlorocyclohexane Catabolic Pathway from Comparative Genomics of Ten Sphingomonadaceae Strains.</title>
        <authorList>
            <person name="Pearce S.L."/>
            <person name="Oakeshott J.G."/>
            <person name="Pandey G."/>
        </authorList>
    </citation>
    <scope>NUCLEOTIDE SEQUENCE [LARGE SCALE GENOMIC DNA]</scope>
    <source>
        <strain evidence="1 2">LL02</strain>
    </source>
</reference>
<dbReference type="Pfam" id="PF11288">
    <property type="entry name" value="DUF3089"/>
    <property type="match status" value="1"/>
</dbReference>
<comment type="caution">
    <text evidence="1">The sequence shown here is derived from an EMBL/GenBank/DDBJ whole genome shotgun (WGS) entry which is preliminary data.</text>
</comment>
<dbReference type="EMBL" id="JACU01000004">
    <property type="protein sequence ID" value="KMS56695.1"/>
    <property type="molecule type" value="Genomic_DNA"/>
</dbReference>
<sequence>MPEGASPAARDPGVDVFYVHPTTFRSETQWSQDPRDVKANAWVDESVMARQASVFGACCRIWAPRYRAASYKALRDPAYRDAAYAFAYADVERAFDWFLANVSKGRPFIIAGHSQGAKHIADLLEQRIDGTPLQKRMVAAYIVGINLSEGEFGLRYKHVPICDKPAQTGCALQWNAIEAGADLAPVVAAFEKGFVEKYGDVPGRQPLCINPVTFDRSRPASLSSEAKGTVPGDPGAGALRPLRAGAVAVSCERGLAVSYLAPGLDLKPLPGGSLHYHDIGLFYADIRANAALRAAAWLKAHR</sequence>
<protein>
    <recommendedName>
        <fullName evidence="3">DUF3089 domain-containing protein</fullName>
    </recommendedName>
</protein>
<dbReference type="InterPro" id="IPR029058">
    <property type="entry name" value="AB_hydrolase_fold"/>
</dbReference>
<evidence type="ECO:0008006" key="3">
    <source>
        <dbReference type="Google" id="ProtNLM"/>
    </source>
</evidence>
<dbReference type="InterPro" id="IPR021440">
    <property type="entry name" value="DUF3089"/>
</dbReference>
<dbReference type="AlphaFoldDB" id="A0A0J8AQK1"/>
<keyword evidence="2" id="KW-1185">Reference proteome</keyword>
<evidence type="ECO:0000313" key="2">
    <source>
        <dbReference type="Proteomes" id="UP000052268"/>
    </source>
</evidence>
<dbReference type="PATRIC" id="fig|1114963.3.peg.2164"/>
<proteinExistence type="predicted"/>
<gene>
    <name evidence="1" type="ORF">V474_16650</name>
</gene>
<accession>A0A0J8AQK1</accession>
<dbReference type="Proteomes" id="UP000052268">
    <property type="component" value="Unassembled WGS sequence"/>
</dbReference>
<organism evidence="1 2">
    <name type="scientific">Novosphingobium barchaimii LL02</name>
    <dbReference type="NCBI Taxonomy" id="1114963"/>
    <lineage>
        <taxon>Bacteria</taxon>
        <taxon>Pseudomonadati</taxon>
        <taxon>Pseudomonadota</taxon>
        <taxon>Alphaproteobacteria</taxon>
        <taxon>Sphingomonadales</taxon>
        <taxon>Sphingomonadaceae</taxon>
        <taxon>Novosphingobium</taxon>
    </lineage>
</organism>
<name>A0A0J8AQK1_9SPHN</name>
<dbReference type="SUPFAM" id="SSF53474">
    <property type="entry name" value="alpha/beta-Hydrolases"/>
    <property type="match status" value="1"/>
</dbReference>